<sequence length="67" mass="7950">MNWLDIVKKYGVDFAYENAEGNIEIKPVDEWLDDVYLRLNKEQAIALIEDIYDNGATLFQFYTDREN</sequence>
<reference evidence="1" key="1">
    <citation type="journal article" date="2021" name="Proc. Natl. Acad. Sci. U.S.A.">
        <title>A Catalog of Tens of Thousands of Viruses from Human Metagenomes Reveals Hidden Associations with Chronic Diseases.</title>
        <authorList>
            <person name="Tisza M.J."/>
            <person name="Buck C.B."/>
        </authorList>
    </citation>
    <scope>NUCLEOTIDE SEQUENCE</scope>
    <source>
        <strain evidence="1">CtOkv13</strain>
    </source>
</reference>
<proteinExistence type="predicted"/>
<name>A0A8S5M3F9_9CAUD</name>
<dbReference type="EMBL" id="BK014805">
    <property type="protein sequence ID" value="DAD76615.1"/>
    <property type="molecule type" value="Genomic_DNA"/>
</dbReference>
<protein>
    <submittedName>
        <fullName evidence="1">Uncharacterized protein</fullName>
    </submittedName>
</protein>
<organism evidence="1">
    <name type="scientific">Siphoviridae sp. ctOkv13</name>
    <dbReference type="NCBI Taxonomy" id="2826314"/>
    <lineage>
        <taxon>Viruses</taxon>
        <taxon>Duplodnaviria</taxon>
        <taxon>Heunggongvirae</taxon>
        <taxon>Uroviricota</taxon>
        <taxon>Caudoviricetes</taxon>
    </lineage>
</organism>
<evidence type="ECO:0000313" key="1">
    <source>
        <dbReference type="EMBL" id="DAD76615.1"/>
    </source>
</evidence>
<accession>A0A8S5M3F9</accession>